<feature type="transmembrane region" description="Helical" evidence="1">
    <location>
        <begin position="104"/>
        <end position="125"/>
    </location>
</feature>
<dbReference type="Proteomes" id="UP000317648">
    <property type="component" value="Chromosome"/>
</dbReference>
<organism evidence="2 3">
    <name type="scientific">Lignipirellula cremea</name>
    <dbReference type="NCBI Taxonomy" id="2528010"/>
    <lineage>
        <taxon>Bacteria</taxon>
        <taxon>Pseudomonadati</taxon>
        <taxon>Planctomycetota</taxon>
        <taxon>Planctomycetia</taxon>
        <taxon>Pirellulales</taxon>
        <taxon>Pirellulaceae</taxon>
        <taxon>Lignipirellula</taxon>
    </lineage>
</organism>
<dbReference type="KEGG" id="lcre:Pla8534_14160"/>
<keyword evidence="1" id="KW-0812">Transmembrane</keyword>
<dbReference type="AlphaFoldDB" id="A0A518DP82"/>
<sequence length="128" mass="14185">MRHNESVFDFAEWLTEPPSGGPLQMWCVGAGLSAVVGLYGLSCVVMQRATTLNLSRREIGEGLWLYLSGNPAITLGLLFTFIGLFIHFQWFWGNQPRLAPFHQIAKFVAAAGVVISLFAHIFTLLTET</sequence>
<evidence type="ECO:0000313" key="3">
    <source>
        <dbReference type="Proteomes" id="UP000317648"/>
    </source>
</evidence>
<feature type="transmembrane region" description="Helical" evidence="1">
    <location>
        <begin position="23"/>
        <end position="42"/>
    </location>
</feature>
<dbReference type="EMBL" id="CP036433">
    <property type="protein sequence ID" value="QDU93636.1"/>
    <property type="molecule type" value="Genomic_DNA"/>
</dbReference>
<accession>A0A518DP82</accession>
<gene>
    <name evidence="2" type="ORF">Pla8534_14160</name>
</gene>
<dbReference type="RefSeq" id="WP_145050660.1">
    <property type="nucleotide sequence ID" value="NZ_CP036433.1"/>
</dbReference>
<evidence type="ECO:0000313" key="2">
    <source>
        <dbReference type="EMBL" id="QDU93636.1"/>
    </source>
</evidence>
<keyword evidence="3" id="KW-1185">Reference proteome</keyword>
<reference evidence="2 3" key="1">
    <citation type="submission" date="2019-02" db="EMBL/GenBank/DDBJ databases">
        <title>Deep-cultivation of Planctomycetes and their phenomic and genomic characterization uncovers novel biology.</title>
        <authorList>
            <person name="Wiegand S."/>
            <person name="Jogler M."/>
            <person name="Boedeker C."/>
            <person name="Pinto D."/>
            <person name="Vollmers J."/>
            <person name="Rivas-Marin E."/>
            <person name="Kohn T."/>
            <person name="Peeters S.H."/>
            <person name="Heuer A."/>
            <person name="Rast P."/>
            <person name="Oberbeckmann S."/>
            <person name="Bunk B."/>
            <person name="Jeske O."/>
            <person name="Meyerdierks A."/>
            <person name="Storesund J.E."/>
            <person name="Kallscheuer N."/>
            <person name="Luecker S."/>
            <person name="Lage O.M."/>
            <person name="Pohl T."/>
            <person name="Merkel B.J."/>
            <person name="Hornburger P."/>
            <person name="Mueller R.-W."/>
            <person name="Bruemmer F."/>
            <person name="Labrenz M."/>
            <person name="Spormann A.M."/>
            <person name="Op den Camp H."/>
            <person name="Overmann J."/>
            <person name="Amann R."/>
            <person name="Jetten M.S.M."/>
            <person name="Mascher T."/>
            <person name="Medema M.H."/>
            <person name="Devos D.P."/>
            <person name="Kaster A.-K."/>
            <person name="Ovreas L."/>
            <person name="Rohde M."/>
            <person name="Galperin M.Y."/>
            <person name="Jogler C."/>
        </authorList>
    </citation>
    <scope>NUCLEOTIDE SEQUENCE [LARGE SCALE GENOMIC DNA]</scope>
    <source>
        <strain evidence="2 3">Pla85_3_4</strain>
    </source>
</reference>
<keyword evidence="1" id="KW-1133">Transmembrane helix</keyword>
<dbReference type="OrthoDB" id="291632at2"/>
<feature type="transmembrane region" description="Helical" evidence="1">
    <location>
        <begin position="63"/>
        <end position="92"/>
    </location>
</feature>
<keyword evidence="1" id="KW-0472">Membrane</keyword>
<name>A0A518DP82_9BACT</name>
<proteinExistence type="predicted"/>
<protein>
    <submittedName>
        <fullName evidence="2">Uncharacterized protein</fullName>
    </submittedName>
</protein>
<evidence type="ECO:0000256" key="1">
    <source>
        <dbReference type="SAM" id="Phobius"/>
    </source>
</evidence>